<keyword evidence="3" id="KW-1003">Cell membrane</keyword>
<accession>A0A081BC15</accession>
<feature type="domain" description="Mechanosensitive ion channel MscS" evidence="8">
    <location>
        <begin position="111"/>
        <end position="176"/>
    </location>
</feature>
<dbReference type="InterPro" id="IPR011066">
    <property type="entry name" value="MscS_channel_C_sf"/>
</dbReference>
<keyword evidence="4 7" id="KW-0812">Transmembrane</keyword>
<feature type="domain" description="Mechanosensitive ion channel MscS C-terminal" evidence="9">
    <location>
        <begin position="183"/>
        <end position="265"/>
    </location>
</feature>
<dbReference type="GO" id="GO:0008381">
    <property type="term" value="F:mechanosensitive monoatomic ion channel activity"/>
    <property type="evidence" value="ECO:0007669"/>
    <property type="project" value="InterPro"/>
</dbReference>
<comment type="subunit">
    <text evidence="7">Homoheptamer.</text>
</comment>
<evidence type="ECO:0000313" key="12">
    <source>
        <dbReference type="Proteomes" id="UP000028702"/>
    </source>
</evidence>
<dbReference type="Gene3D" id="3.30.70.100">
    <property type="match status" value="1"/>
</dbReference>
<evidence type="ECO:0000256" key="7">
    <source>
        <dbReference type="RuleBase" id="RU369025"/>
    </source>
</evidence>
<evidence type="ECO:0000259" key="8">
    <source>
        <dbReference type="Pfam" id="PF00924"/>
    </source>
</evidence>
<dbReference type="SUPFAM" id="SSF82689">
    <property type="entry name" value="Mechanosensitive channel protein MscS (YggB), C-terminal domain"/>
    <property type="match status" value="1"/>
</dbReference>
<comment type="caution">
    <text evidence="11">The sequence shown here is derived from an EMBL/GenBank/DDBJ whole genome shotgun (WGS) entry which is preliminary data.</text>
</comment>
<reference evidence="11 12" key="1">
    <citation type="submission" date="2014-07" db="EMBL/GenBank/DDBJ databases">
        <title>Tepidicaulis marinum gen. nov., sp. nov., a novel marine bacterium denitrifying nitrate to nitrous oxide strictly under microaerobic conditions.</title>
        <authorList>
            <person name="Takeuchi M."/>
            <person name="Yamagishi T."/>
            <person name="Kamagata Y."/>
            <person name="Oshima K."/>
            <person name="Hattori M."/>
            <person name="Katayama T."/>
            <person name="Hanada S."/>
            <person name="Tamaki H."/>
            <person name="Marumo K."/>
            <person name="Maeda H."/>
            <person name="Nedachi M."/>
            <person name="Iwasaki W."/>
            <person name="Suwa Y."/>
            <person name="Sakata S."/>
        </authorList>
    </citation>
    <scope>NUCLEOTIDE SEQUENCE [LARGE SCALE GENOMIC DNA]</scope>
    <source>
        <strain evidence="11 12">MA2</strain>
    </source>
</reference>
<feature type="domain" description="Mechanosensitive ion channel transmembrane helices 2/3" evidence="10">
    <location>
        <begin position="69"/>
        <end position="109"/>
    </location>
</feature>
<feature type="transmembrane region" description="Helical" evidence="7">
    <location>
        <begin position="65"/>
        <end position="88"/>
    </location>
</feature>
<organism evidence="11 12">
    <name type="scientific">Tepidicaulis marinus</name>
    <dbReference type="NCBI Taxonomy" id="1333998"/>
    <lineage>
        <taxon>Bacteria</taxon>
        <taxon>Pseudomonadati</taxon>
        <taxon>Pseudomonadota</taxon>
        <taxon>Alphaproteobacteria</taxon>
        <taxon>Hyphomicrobiales</taxon>
        <taxon>Parvibaculaceae</taxon>
        <taxon>Tepidicaulis</taxon>
    </lineage>
</organism>
<feature type="transmembrane region" description="Helical" evidence="7">
    <location>
        <begin position="24"/>
        <end position="44"/>
    </location>
</feature>
<evidence type="ECO:0000256" key="3">
    <source>
        <dbReference type="ARBA" id="ARBA00022475"/>
    </source>
</evidence>
<dbReference type="Pfam" id="PF21088">
    <property type="entry name" value="MS_channel_1st"/>
    <property type="match status" value="1"/>
</dbReference>
<comment type="function">
    <text evidence="7">Mechanosensitive channel that participates in the regulation of osmotic pressure changes within the cell, opening in response to stretch forces in the membrane lipid bilayer, without the need for other proteins. Contributes to normal resistance to hypoosmotic shock. Forms an ion channel of 1.0 nanosiemens conductance with a slight preference for anions.</text>
</comment>
<evidence type="ECO:0000256" key="6">
    <source>
        <dbReference type="ARBA" id="ARBA00023136"/>
    </source>
</evidence>
<dbReference type="Pfam" id="PF21082">
    <property type="entry name" value="MS_channel_3rd"/>
    <property type="match status" value="1"/>
</dbReference>
<dbReference type="SUPFAM" id="SSF50182">
    <property type="entry name" value="Sm-like ribonucleoproteins"/>
    <property type="match status" value="1"/>
</dbReference>
<dbReference type="InterPro" id="IPR049278">
    <property type="entry name" value="MS_channel_C"/>
</dbReference>
<dbReference type="GO" id="GO:0005886">
    <property type="term" value="C:plasma membrane"/>
    <property type="evidence" value="ECO:0007669"/>
    <property type="project" value="UniProtKB-SubCell"/>
</dbReference>
<keyword evidence="12" id="KW-1185">Reference proteome</keyword>
<evidence type="ECO:0000256" key="5">
    <source>
        <dbReference type="ARBA" id="ARBA00022989"/>
    </source>
</evidence>
<keyword evidence="7" id="KW-0406">Ion transport</keyword>
<comment type="caution">
    <text evidence="7">Lacks conserved residue(s) required for the propagation of feature annotation.</text>
</comment>
<dbReference type="InterPro" id="IPR006685">
    <property type="entry name" value="MscS_channel_2nd"/>
</dbReference>
<comment type="subcellular location">
    <subcellularLocation>
        <location evidence="7">Cell inner membrane</location>
        <topology evidence="7">Multi-pass membrane protein</topology>
    </subcellularLocation>
    <subcellularLocation>
        <location evidence="1">Cell membrane</location>
        <topology evidence="1">Multi-pass membrane protein</topology>
    </subcellularLocation>
</comment>
<dbReference type="InterPro" id="IPR010920">
    <property type="entry name" value="LSM_dom_sf"/>
</dbReference>
<evidence type="ECO:0000256" key="2">
    <source>
        <dbReference type="ARBA" id="ARBA00008017"/>
    </source>
</evidence>
<dbReference type="eggNOG" id="COG0668">
    <property type="taxonomic scope" value="Bacteria"/>
</dbReference>
<name>A0A081BC15_9HYPH</name>
<dbReference type="EMBL" id="BBIO01000010">
    <property type="protein sequence ID" value="GAK45583.1"/>
    <property type="molecule type" value="Genomic_DNA"/>
</dbReference>
<keyword evidence="5 7" id="KW-1133">Transmembrane helix</keyword>
<dbReference type="Gene3D" id="1.10.287.1260">
    <property type="match status" value="1"/>
</dbReference>
<dbReference type="PANTHER" id="PTHR30221:SF1">
    <property type="entry name" value="SMALL-CONDUCTANCE MECHANOSENSITIVE CHANNEL"/>
    <property type="match status" value="1"/>
</dbReference>
<evidence type="ECO:0000259" key="9">
    <source>
        <dbReference type="Pfam" id="PF21082"/>
    </source>
</evidence>
<keyword evidence="6 7" id="KW-0472">Membrane</keyword>
<dbReference type="Pfam" id="PF00924">
    <property type="entry name" value="MS_channel_2nd"/>
    <property type="match status" value="1"/>
</dbReference>
<evidence type="ECO:0000259" key="10">
    <source>
        <dbReference type="Pfam" id="PF21088"/>
    </source>
</evidence>
<feature type="transmembrane region" description="Helical" evidence="7">
    <location>
        <begin position="94"/>
        <end position="124"/>
    </location>
</feature>
<dbReference type="InterPro" id="IPR011014">
    <property type="entry name" value="MscS_channel_TM-2"/>
</dbReference>
<dbReference type="Gene3D" id="2.30.30.60">
    <property type="match status" value="1"/>
</dbReference>
<evidence type="ECO:0000256" key="4">
    <source>
        <dbReference type="ARBA" id="ARBA00022692"/>
    </source>
</evidence>
<sequence>MPEEWMQLIRDNADALMPLVVEHGLNLIGAVAILILGFWFAGRARNWAVRALGRMPRFDDMLKNFFGAIVRYLVIIVTVLAVLSQFGIETTSLIAVLGAAGLAVGLALQGTLSNVAAGVMLLIFRPFRIGQYVEVGGIAGTVKELTLFTTELNTPDNVQIIVPNSNVWGQAIRNYNAYSTRRVDITFGISYGDDINKAMDIIKAEIEKDARILKDPEPFIAVLGLGESSVDIVTRSWTATGDYWPVKFDLTKAVKEEFDRGGITIPFPSRTVYNAAD</sequence>
<protein>
    <recommendedName>
        <fullName evidence="7">Small-conductance mechanosensitive channel</fullName>
    </recommendedName>
</protein>
<dbReference type="Proteomes" id="UP000028702">
    <property type="component" value="Unassembled WGS sequence"/>
</dbReference>
<dbReference type="InterPro" id="IPR049142">
    <property type="entry name" value="MS_channel_1st"/>
</dbReference>
<dbReference type="SUPFAM" id="SSF82861">
    <property type="entry name" value="Mechanosensitive channel protein MscS (YggB), transmembrane region"/>
    <property type="match status" value="1"/>
</dbReference>
<comment type="similarity">
    <text evidence="2 7">Belongs to the MscS (TC 1.A.23) family.</text>
</comment>
<dbReference type="AlphaFoldDB" id="A0A081BC15"/>
<evidence type="ECO:0000256" key="1">
    <source>
        <dbReference type="ARBA" id="ARBA00004651"/>
    </source>
</evidence>
<dbReference type="PANTHER" id="PTHR30221">
    <property type="entry name" value="SMALL-CONDUCTANCE MECHANOSENSITIVE CHANNEL"/>
    <property type="match status" value="1"/>
</dbReference>
<keyword evidence="7" id="KW-0407">Ion channel</keyword>
<gene>
    <name evidence="11" type="ORF">M2A_2082</name>
</gene>
<dbReference type="InterPro" id="IPR045275">
    <property type="entry name" value="MscS_archaea/bacteria_type"/>
</dbReference>
<dbReference type="InterPro" id="IPR023408">
    <property type="entry name" value="MscS_beta-dom_sf"/>
</dbReference>
<keyword evidence="7" id="KW-0997">Cell inner membrane</keyword>
<keyword evidence="7" id="KW-0813">Transport</keyword>
<proteinExistence type="inferred from homology"/>
<dbReference type="STRING" id="1333998.M2A_2082"/>
<evidence type="ECO:0000313" key="11">
    <source>
        <dbReference type="EMBL" id="GAK45583.1"/>
    </source>
</evidence>